<sequence>MSKKIVSDTENTCIVTTLLNVTICIYCREN</sequence>
<name>A0A0E9PWU3_ANGAN</name>
<accession>A0A0E9PWU3</accession>
<reference evidence="1" key="2">
    <citation type="journal article" date="2015" name="Fish Shellfish Immunol.">
        <title>Early steps in the European eel (Anguilla anguilla)-Vibrio vulnificus interaction in the gills: Role of the RtxA13 toxin.</title>
        <authorList>
            <person name="Callol A."/>
            <person name="Pajuelo D."/>
            <person name="Ebbesson L."/>
            <person name="Teles M."/>
            <person name="MacKenzie S."/>
            <person name="Amaro C."/>
        </authorList>
    </citation>
    <scope>NUCLEOTIDE SEQUENCE</scope>
</reference>
<evidence type="ECO:0000313" key="1">
    <source>
        <dbReference type="EMBL" id="JAH09096.1"/>
    </source>
</evidence>
<organism evidence="1">
    <name type="scientific">Anguilla anguilla</name>
    <name type="common">European freshwater eel</name>
    <name type="synonym">Muraena anguilla</name>
    <dbReference type="NCBI Taxonomy" id="7936"/>
    <lineage>
        <taxon>Eukaryota</taxon>
        <taxon>Metazoa</taxon>
        <taxon>Chordata</taxon>
        <taxon>Craniata</taxon>
        <taxon>Vertebrata</taxon>
        <taxon>Euteleostomi</taxon>
        <taxon>Actinopterygii</taxon>
        <taxon>Neopterygii</taxon>
        <taxon>Teleostei</taxon>
        <taxon>Anguilliformes</taxon>
        <taxon>Anguillidae</taxon>
        <taxon>Anguilla</taxon>
    </lineage>
</organism>
<reference evidence="1" key="1">
    <citation type="submission" date="2014-11" db="EMBL/GenBank/DDBJ databases">
        <authorList>
            <person name="Amaro Gonzalez C."/>
        </authorList>
    </citation>
    <scope>NUCLEOTIDE SEQUENCE</scope>
</reference>
<dbReference type="EMBL" id="GBXM01099481">
    <property type="protein sequence ID" value="JAH09096.1"/>
    <property type="molecule type" value="Transcribed_RNA"/>
</dbReference>
<protein>
    <submittedName>
        <fullName evidence="1">Uncharacterized protein</fullName>
    </submittedName>
</protein>
<dbReference type="AlphaFoldDB" id="A0A0E9PWU3"/>
<proteinExistence type="predicted"/>